<comment type="caution">
    <text evidence="2">The sequence shown here is derived from an EMBL/GenBank/DDBJ whole genome shotgun (WGS) entry which is preliminary data.</text>
</comment>
<sequence length="460" mass="53393">MNFLTYQLQGHWKRSCPKYLEDLKINKAKGCDTLGMFMIELHSTSVLDTGCGTQIFSNFQGRKGFRVYGLKGSRTIKHGELNLIIGNKMIVVVTKIGDFELVLSIGLSIKLLDCCYLPKMARNIISFHALYKDGFEFQFDNDNGCIFVYKNGYFYFKATFCNGVYESVIYDSDLAIHNQFIGPYFPIYFNSKRLLTSFASTVEAHGLNMILESFDSKLDEECESFLLGKMTKVPFEGKWKCDLLDLIHTNVFGPFTSTTRNGERYFVTFITDSNRYGFIYLMKNKLDTFEVFNVFKTKGVEYLTHEFNDYLKDCGIISQLSPPRTLLLNGVAERRNRMLLDMGYALETSAHIFNFVPTKKYLNTPSEYMDWDRISSTHIKVCEVFVWCKTNDKLEPRAEKYRCIGYPYKSFGYIFYKPSENKVFVARRGVFLERELISKVNSRSNIDFEEIQETTNMMNL</sequence>
<evidence type="ECO:0000313" key="3">
    <source>
        <dbReference type="Proteomes" id="UP001172457"/>
    </source>
</evidence>
<dbReference type="InterPro" id="IPR012337">
    <property type="entry name" value="RNaseH-like_sf"/>
</dbReference>
<protein>
    <recommendedName>
        <fullName evidence="1">Retroviral polymerase SH3-like domain-containing protein</fullName>
    </recommendedName>
</protein>
<dbReference type="PANTHER" id="PTHR42648:SF27">
    <property type="entry name" value="RNA-DIRECTED DNA POLYMERASE"/>
    <property type="match status" value="1"/>
</dbReference>
<keyword evidence="3" id="KW-1185">Reference proteome</keyword>
<dbReference type="Proteomes" id="UP001172457">
    <property type="component" value="Chromosome 8"/>
</dbReference>
<evidence type="ECO:0000313" key="2">
    <source>
        <dbReference type="EMBL" id="KAJ9539218.1"/>
    </source>
</evidence>
<dbReference type="SUPFAM" id="SSF53098">
    <property type="entry name" value="Ribonuclease H-like"/>
    <property type="match status" value="1"/>
</dbReference>
<dbReference type="InterPro" id="IPR036397">
    <property type="entry name" value="RNaseH_sf"/>
</dbReference>
<dbReference type="Gene3D" id="3.30.420.10">
    <property type="entry name" value="Ribonuclease H-like superfamily/Ribonuclease H"/>
    <property type="match status" value="1"/>
</dbReference>
<accession>A0AA38SBD9</accession>
<reference evidence="2" key="1">
    <citation type="submission" date="2023-03" db="EMBL/GenBank/DDBJ databases">
        <title>Chromosome-scale reference genome and RAD-based genetic map of yellow starthistle (Centaurea solstitialis) reveal putative structural variation and QTLs associated with invader traits.</title>
        <authorList>
            <person name="Reatini B."/>
            <person name="Cang F.A."/>
            <person name="Jiang Q."/>
            <person name="Mckibben M.T.W."/>
            <person name="Barker M.S."/>
            <person name="Rieseberg L.H."/>
            <person name="Dlugosch K.M."/>
        </authorList>
    </citation>
    <scope>NUCLEOTIDE SEQUENCE</scope>
    <source>
        <strain evidence="2">CAN-66</strain>
        <tissue evidence="2">Leaf</tissue>
    </source>
</reference>
<feature type="domain" description="Retroviral polymerase SH3-like" evidence="1">
    <location>
        <begin position="382"/>
        <end position="440"/>
    </location>
</feature>
<proteinExistence type="predicted"/>
<dbReference type="AlphaFoldDB" id="A0AA38SBD9"/>
<dbReference type="InterPro" id="IPR057670">
    <property type="entry name" value="SH3_retrovirus"/>
</dbReference>
<name>A0AA38SBD9_9ASTR</name>
<dbReference type="Pfam" id="PF25597">
    <property type="entry name" value="SH3_retrovirus"/>
    <property type="match status" value="1"/>
</dbReference>
<dbReference type="EMBL" id="JARYMX010000008">
    <property type="protein sequence ID" value="KAJ9539218.1"/>
    <property type="molecule type" value="Genomic_DNA"/>
</dbReference>
<evidence type="ECO:0000259" key="1">
    <source>
        <dbReference type="Pfam" id="PF25597"/>
    </source>
</evidence>
<dbReference type="GO" id="GO:0003676">
    <property type="term" value="F:nucleic acid binding"/>
    <property type="evidence" value="ECO:0007669"/>
    <property type="project" value="InterPro"/>
</dbReference>
<organism evidence="2 3">
    <name type="scientific">Centaurea solstitialis</name>
    <name type="common">yellow star-thistle</name>
    <dbReference type="NCBI Taxonomy" id="347529"/>
    <lineage>
        <taxon>Eukaryota</taxon>
        <taxon>Viridiplantae</taxon>
        <taxon>Streptophyta</taxon>
        <taxon>Embryophyta</taxon>
        <taxon>Tracheophyta</taxon>
        <taxon>Spermatophyta</taxon>
        <taxon>Magnoliopsida</taxon>
        <taxon>eudicotyledons</taxon>
        <taxon>Gunneridae</taxon>
        <taxon>Pentapetalae</taxon>
        <taxon>asterids</taxon>
        <taxon>campanulids</taxon>
        <taxon>Asterales</taxon>
        <taxon>Asteraceae</taxon>
        <taxon>Carduoideae</taxon>
        <taxon>Cardueae</taxon>
        <taxon>Centaureinae</taxon>
        <taxon>Centaurea</taxon>
    </lineage>
</organism>
<gene>
    <name evidence="2" type="ORF">OSB04_031951</name>
</gene>
<dbReference type="PANTHER" id="PTHR42648">
    <property type="entry name" value="TRANSPOSASE, PUTATIVE-RELATED"/>
    <property type="match status" value="1"/>
</dbReference>
<dbReference type="InterPro" id="IPR039537">
    <property type="entry name" value="Retrotran_Ty1/copia-like"/>
</dbReference>